<sequence length="161" mass="17759">MSDPKHPQPGAPWYITKNCKVAARPSNIGYCKQAKSGFACTIIMITIFTAQLLLAIISCLPTDEIRERKRQELEEQKTLEELKSLKSPCYPNFVQGENGLQPITPRTMAFNKLSGGHDLPFRSQPVDSSAASTDARTPAQQPTPTMYFPPPPKKPTGKGKT</sequence>
<organism evidence="1">
    <name type="scientific">Ophidiomyces ophidiicola</name>
    <dbReference type="NCBI Taxonomy" id="1387563"/>
    <lineage>
        <taxon>Eukaryota</taxon>
        <taxon>Fungi</taxon>
        <taxon>Dikarya</taxon>
        <taxon>Ascomycota</taxon>
        <taxon>Pezizomycotina</taxon>
        <taxon>Eurotiomycetes</taxon>
        <taxon>Eurotiomycetidae</taxon>
        <taxon>Onygenales</taxon>
        <taxon>Onygenaceae</taxon>
        <taxon>Ophidiomyces</taxon>
    </lineage>
</organism>
<proteinExistence type="predicted"/>
<name>A0ACB8UUF4_9EURO</name>
<comment type="caution">
    <text evidence="1">The sequence shown here is derived from an EMBL/GenBank/DDBJ whole genome shotgun (WGS) entry which is preliminary data.</text>
</comment>
<protein>
    <submittedName>
        <fullName evidence="1">Uncharacterized protein</fullName>
    </submittedName>
</protein>
<gene>
    <name evidence="1" type="ORF">LOY88_004299</name>
</gene>
<accession>A0ACB8UUF4</accession>
<evidence type="ECO:0000313" key="1">
    <source>
        <dbReference type="EMBL" id="KAI2385117.1"/>
    </source>
</evidence>
<dbReference type="EMBL" id="JALBCA010000063">
    <property type="protein sequence ID" value="KAI2385117.1"/>
    <property type="molecule type" value="Genomic_DNA"/>
</dbReference>
<reference evidence="1" key="1">
    <citation type="journal article" date="2022" name="bioRxiv">
        <title>Population genetic analysis of Ophidiomyces ophidiicola, the causative agent of snake fungal disease, indicates recent introductions to the USA.</title>
        <authorList>
            <person name="Ladner J.T."/>
            <person name="Palmer J.M."/>
            <person name="Ettinger C.L."/>
            <person name="Stajich J.E."/>
            <person name="Farrell T.M."/>
            <person name="Glorioso B.M."/>
            <person name="Lawson B."/>
            <person name="Price S.J."/>
            <person name="Stengle A.G."/>
            <person name="Grear D.A."/>
            <person name="Lorch J.M."/>
        </authorList>
    </citation>
    <scope>NUCLEOTIDE SEQUENCE</scope>
    <source>
        <strain evidence="1">NWHC 24266-5</strain>
    </source>
</reference>